<protein>
    <submittedName>
        <fullName evidence="3">Translation initiation factor IF-2-like</fullName>
    </submittedName>
</protein>
<keyword evidence="2" id="KW-1185">Reference proteome</keyword>
<evidence type="ECO:0000313" key="3">
    <source>
        <dbReference type="RefSeq" id="XP_027459900.1"/>
    </source>
</evidence>
<feature type="region of interest" description="Disordered" evidence="1">
    <location>
        <begin position="94"/>
        <end position="201"/>
    </location>
</feature>
<dbReference type="KEGG" id="zca:113927998"/>
<dbReference type="GeneID" id="113927998"/>
<gene>
    <name evidence="3" type="primary">LOC113927998</name>
</gene>
<evidence type="ECO:0000313" key="2">
    <source>
        <dbReference type="Proteomes" id="UP000515165"/>
    </source>
</evidence>
<dbReference type="RefSeq" id="XP_027459900.1">
    <property type="nucleotide sequence ID" value="XM_027604099.1"/>
</dbReference>
<proteinExistence type="predicted"/>
<feature type="region of interest" description="Disordered" evidence="1">
    <location>
        <begin position="1"/>
        <end position="81"/>
    </location>
</feature>
<feature type="compositionally biased region" description="Basic and acidic residues" evidence="1">
    <location>
        <begin position="143"/>
        <end position="153"/>
    </location>
</feature>
<dbReference type="Proteomes" id="UP000515165">
    <property type="component" value="Chromosome 7"/>
</dbReference>
<organism evidence="2 3">
    <name type="scientific">Zalophus californianus</name>
    <name type="common">California sealion</name>
    <dbReference type="NCBI Taxonomy" id="9704"/>
    <lineage>
        <taxon>Eukaryota</taxon>
        <taxon>Metazoa</taxon>
        <taxon>Chordata</taxon>
        <taxon>Craniata</taxon>
        <taxon>Vertebrata</taxon>
        <taxon>Euteleostomi</taxon>
        <taxon>Mammalia</taxon>
        <taxon>Eutheria</taxon>
        <taxon>Laurasiatheria</taxon>
        <taxon>Carnivora</taxon>
        <taxon>Caniformia</taxon>
        <taxon>Pinnipedia</taxon>
        <taxon>Otariidae</taxon>
        <taxon>Zalophus</taxon>
    </lineage>
</organism>
<dbReference type="OrthoDB" id="10615992at2759"/>
<reference evidence="3" key="1">
    <citation type="submission" date="2025-08" db="UniProtKB">
        <authorList>
            <consortium name="RefSeq"/>
        </authorList>
    </citation>
    <scope>IDENTIFICATION</scope>
    <source>
        <tissue evidence="3">Blood</tissue>
    </source>
</reference>
<dbReference type="AlphaFoldDB" id="A0A6J2DTP1"/>
<name>A0A6J2DTP1_ZALCA</name>
<accession>A0A6J2DTP1</accession>
<evidence type="ECO:0000256" key="1">
    <source>
        <dbReference type="SAM" id="MobiDB-lite"/>
    </source>
</evidence>
<sequence length="271" mass="28999">MRPELEESEPAASARNPAGKARLERVGDAAVPARKAAGTAPWAQPRRGSGGTRGAPRGSSPARQRGARGVPPGTSERRAVPGCLPCRLLLRRPYLPATPPAPAAPISAAPRDFHRTPQSPQRGVLPAEPPAPQLAASGRSQRHRGDFQERRPGLLEPPTAGTVPDSQCIGRWRRELAGQAGEEEETGAQSEQSWAQHLPGPGSAWGARIDCVRGPAEGETHHITLDLPVHLDATRTSARTPRLCQGHVLCNCIQFLDRSHSILKLDFLSNK</sequence>